<dbReference type="InterPro" id="IPR017452">
    <property type="entry name" value="GPCR_Rhodpsn_7TM"/>
</dbReference>
<dbReference type="PRINTS" id="PR00657">
    <property type="entry name" value="CCCHEMOKINER"/>
</dbReference>
<keyword evidence="13" id="KW-1185">Reference proteome</keyword>
<keyword evidence="6 10" id="KW-0472">Membrane</keyword>
<dbReference type="PRINTS" id="PR01558">
    <property type="entry name" value="CHEMOKINER11"/>
</dbReference>
<dbReference type="Proteomes" id="UP001174136">
    <property type="component" value="Unassembled WGS sequence"/>
</dbReference>
<dbReference type="Pfam" id="PF00001">
    <property type="entry name" value="7tm_1"/>
    <property type="match status" value="1"/>
</dbReference>
<keyword evidence="5 9" id="KW-0297">G-protein coupled receptor</keyword>
<keyword evidence="7 9" id="KW-0675">Receptor</keyword>
<keyword evidence="8 9" id="KW-0807">Transducer</keyword>
<keyword evidence="3 9" id="KW-0812">Transmembrane</keyword>
<feature type="transmembrane region" description="Helical" evidence="10">
    <location>
        <begin position="42"/>
        <end position="64"/>
    </location>
</feature>
<dbReference type="PANTHER" id="PTHR10489:SF733">
    <property type="entry name" value="ATYPICAL CHEMOKINE RECEPTOR 4"/>
    <property type="match status" value="1"/>
</dbReference>
<evidence type="ECO:0000256" key="9">
    <source>
        <dbReference type="RuleBase" id="RU000688"/>
    </source>
</evidence>
<comment type="similarity">
    <text evidence="9">Belongs to the G-protein coupled receptor 1 family.</text>
</comment>
<comment type="subcellular location">
    <subcellularLocation>
        <location evidence="1">Cell membrane</location>
        <topology evidence="1">Multi-pass membrane protein</topology>
    </subcellularLocation>
</comment>
<dbReference type="InterPro" id="IPR050119">
    <property type="entry name" value="CCR1-9-like"/>
</dbReference>
<comment type="caution">
    <text evidence="12">The sequence shown here is derived from an EMBL/GenBank/DDBJ whole genome shotgun (WGS) entry which is preliminary data.</text>
</comment>
<dbReference type="GO" id="GO:0006955">
    <property type="term" value="P:immune response"/>
    <property type="evidence" value="ECO:0007669"/>
    <property type="project" value="TreeGrafter"/>
</dbReference>
<sequence>MGEDYYQDYHGDHNGSYDYDYDYHSVCDKESVRSFAAVFLPLVYGLTLVLGLAGNSLVVAVYSGRGGKDLRTLTDVCLLNLAASDLLLLLTLPLWAAAAATQGWNLGAGLCKLTSFLYSATFSCGMFLLACISVDRYLAVFQHAAGRRCVAGRKARVLVSAGAWAAACVLGLPELLFSRVAQASHGLACVSLPPHGMPRSAKICLELLEVALRFLLPLGIMGVCYGRVWRALSRAAGVRRDRKWRALHVLLAVVVVFLLTQLPYNVVKLTRALDATYALVTDCEVSKGLDHAMQVTESLALSHTCINPLLYVFVGSTFRGSVLRVAKNLGERLGGRRGRAQPEPAVAMTLRAADQTHSLSGSDEEDTTTFTI</sequence>
<evidence type="ECO:0000256" key="3">
    <source>
        <dbReference type="ARBA" id="ARBA00022692"/>
    </source>
</evidence>
<dbReference type="SUPFAM" id="SSF81321">
    <property type="entry name" value="Family A G protein-coupled receptor-like"/>
    <property type="match status" value="1"/>
</dbReference>
<dbReference type="InterPro" id="IPR000276">
    <property type="entry name" value="GPCR_Rhodpsn"/>
</dbReference>
<reference evidence="12" key="1">
    <citation type="journal article" date="2023" name="Front. Mar. Sci.">
        <title>A new Merluccius polli reference genome to investigate the effects of global change in West African waters.</title>
        <authorList>
            <person name="Mateo J.L."/>
            <person name="Blanco-Fernandez C."/>
            <person name="Garcia-Vazquez E."/>
            <person name="Machado-Schiaffino G."/>
        </authorList>
    </citation>
    <scope>NUCLEOTIDE SEQUENCE</scope>
    <source>
        <strain evidence="12">C29</strain>
        <tissue evidence="12">Fin</tissue>
    </source>
</reference>
<feature type="transmembrane region" description="Helical" evidence="10">
    <location>
        <begin position="214"/>
        <end position="232"/>
    </location>
</feature>
<dbReference type="PANTHER" id="PTHR10489">
    <property type="entry name" value="CELL ADHESION MOLECULE"/>
    <property type="match status" value="1"/>
</dbReference>
<dbReference type="GO" id="GO:0060326">
    <property type="term" value="P:cell chemotaxis"/>
    <property type="evidence" value="ECO:0007669"/>
    <property type="project" value="TreeGrafter"/>
</dbReference>
<feature type="transmembrane region" description="Helical" evidence="10">
    <location>
        <begin position="76"/>
        <end position="96"/>
    </location>
</feature>
<dbReference type="InterPro" id="IPR000355">
    <property type="entry name" value="Chemokine_rcpt"/>
</dbReference>
<evidence type="ECO:0000256" key="5">
    <source>
        <dbReference type="ARBA" id="ARBA00023040"/>
    </source>
</evidence>
<dbReference type="GO" id="GO:0019722">
    <property type="term" value="P:calcium-mediated signaling"/>
    <property type="evidence" value="ECO:0007669"/>
    <property type="project" value="TreeGrafter"/>
</dbReference>
<dbReference type="Gene3D" id="1.20.1070.10">
    <property type="entry name" value="Rhodopsin 7-helix transmembrane proteins"/>
    <property type="match status" value="1"/>
</dbReference>
<feature type="transmembrane region" description="Helical" evidence="10">
    <location>
        <begin position="244"/>
        <end position="264"/>
    </location>
</feature>
<dbReference type="GO" id="GO:0005044">
    <property type="term" value="F:scavenger receptor activity"/>
    <property type="evidence" value="ECO:0007669"/>
    <property type="project" value="InterPro"/>
</dbReference>
<dbReference type="PROSITE" id="PS00237">
    <property type="entry name" value="G_PROTEIN_RECEP_F1_1"/>
    <property type="match status" value="1"/>
</dbReference>
<dbReference type="InterPro" id="IPR005383">
    <property type="entry name" value="ACKR4"/>
</dbReference>
<evidence type="ECO:0000256" key="2">
    <source>
        <dbReference type="ARBA" id="ARBA00022475"/>
    </source>
</evidence>
<dbReference type="PROSITE" id="PS50262">
    <property type="entry name" value="G_PROTEIN_RECEP_F1_2"/>
    <property type="match status" value="1"/>
</dbReference>
<evidence type="ECO:0000256" key="1">
    <source>
        <dbReference type="ARBA" id="ARBA00004651"/>
    </source>
</evidence>
<dbReference type="GO" id="GO:0016493">
    <property type="term" value="F:C-C chemokine receptor activity"/>
    <property type="evidence" value="ECO:0007669"/>
    <property type="project" value="TreeGrafter"/>
</dbReference>
<evidence type="ECO:0000256" key="6">
    <source>
        <dbReference type="ARBA" id="ARBA00023136"/>
    </source>
</evidence>
<dbReference type="PRINTS" id="PR00237">
    <property type="entry name" value="GPCRRHODOPSN"/>
</dbReference>
<dbReference type="GO" id="GO:0007204">
    <property type="term" value="P:positive regulation of cytosolic calcium ion concentration"/>
    <property type="evidence" value="ECO:0007669"/>
    <property type="project" value="TreeGrafter"/>
</dbReference>
<protein>
    <submittedName>
        <fullName evidence="12">Atypical chemokine receptor 4</fullName>
    </submittedName>
</protein>
<dbReference type="GO" id="GO:0019957">
    <property type="term" value="F:C-C chemokine binding"/>
    <property type="evidence" value="ECO:0007669"/>
    <property type="project" value="TreeGrafter"/>
</dbReference>
<gene>
    <name evidence="12" type="primary">ACKR4_0</name>
    <name evidence="12" type="ORF">N1851_026021</name>
</gene>
<dbReference type="EMBL" id="JAOPHQ010004850">
    <property type="protein sequence ID" value="KAK0137779.1"/>
    <property type="molecule type" value="Genomic_DNA"/>
</dbReference>
<keyword evidence="4 10" id="KW-1133">Transmembrane helix</keyword>
<evidence type="ECO:0000256" key="8">
    <source>
        <dbReference type="ARBA" id="ARBA00023224"/>
    </source>
</evidence>
<evidence type="ECO:0000259" key="11">
    <source>
        <dbReference type="PROSITE" id="PS50262"/>
    </source>
</evidence>
<evidence type="ECO:0000256" key="10">
    <source>
        <dbReference type="SAM" id="Phobius"/>
    </source>
</evidence>
<accession>A0AA47MCY4</accession>
<evidence type="ECO:0000313" key="12">
    <source>
        <dbReference type="EMBL" id="KAK0137779.1"/>
    </source>
</evidence>
<evidence type="ECO:0000256" key="7">
    <source>
        <dbReference type="ARBA" id="ARBA00023170"/>
    </source>
</evidence>
<organism evidence="12 13">
    <name type="scientific">Merluccius polli</name>
    <name type="common">Benguela hake</name>
    <name type="synonym">Merluccius cadenati</name>
    <dbReference type="NCBI Taxonomy" id="89951"/>
    <lineage>
        <taxon>Eukaryota</taxon>
        <taxon>Metazoa</taxon>
        <taxon>Chordata</taxon>
        <taxon>Craniata</taxon>
        <taxon>Vertebrata</taxon>
        <taxon>Euteleostomi</taxon>
        <taxon>Actinopterygii</taxon>
        <taxon>Neopterygii</taxon>
        <taxon>Teleostei</taxon>
        <taxon>Neoteleostei</taxon>
        <taxon>Acanthomorphata</taxon>
        <taxon>Zeiogadaria</taxon>
        <taxon>Gadariae</taxon>
        <taxon>Gadiformes</taxon>
        <taxon>Gadoidei</taxon>
        <taxon>Merlucciidae</taxon>
        <taxon>Merluccius</taxon>
    </lineage>
</organism>
<feature type="transmembrane region" description="Helical" evidence="10">
    <location>
        <begin position="116"/>
        <end position="134"/>
    </location>
</feature>
<evidence type="ECO:0000256" key="4">
    <source>
        <dbReference type="ARBA" id="ARBA00022989"/>
    </source>
</evidence>
<feature type="domain" description="G-protein coupled receptors family 1 profile" evidence="11">
    <location>
        <begin position="54"/>
        <end position="311"/>
    </location>
</feature>
<keyword evidence="2" id="KW-1003">Cell membrane</keyword>
<dbReference type="GO" id="GO:0009897">
    <property type="term" value="C:external side of plasma membrane"/>
    <property type="evidence" value="ECO:0007669"/>
    <property type="project" value="TreeGrafter"/>
</dbReference>
<evidence type="ECO:0000313" key="13">
    <source>
        <dbReference type="Proteomes" id="UP001174136"/>
    </source>
</evidence>
<dbReference type="AlphaFoldDB" id="A0AA47MCY4"/>
<name>A0AA47MCY4_MERPO</name>
<proteinExistence type="inferred from homology"/>
<feature type="transmembrane region" description="Helical" evidence="10">
    <location>
        <begin position="155"/>
        <end position="172"/>
    </location>
</feature>